<keyword evidence="7 8" id="KW-0456">Lyase</keyword>
<dbReference type="Gene3D" id="3.50.50.60">
    <property type="entry name" value="FAD/NAD(P)-binding domain"/>
    <property type="match status" value="1"/>
</dbReference>
<reference evidence="11 12" key="1">
    <citation type="journal article" date="2019" name="Int. J. Syst. Evol. Microbiol.">
        <title>The Global Catalogue of Microorganisms (GCM) 10K type strain sequencing project: providing services to taxonomists for standard genome sequencing and annotation.</title>
        <authorList>
            <consortium name="The Broad Institute Genomics Platform"/>
            <consortium name="The Broad Institute Genome Sequencing Center for Infectious Disease"/>
            <person name="Wu L."/>
            <person name="Ma J."/>
        </authorList>
    </citation>
    <scope>NUCLEOTIDE SEQUENCE [LARGE SCALE GENOMIC DNA]</scope>
    <source>
        <strain evidence="11 12">JCM 4087</strain>
    </source>
</reference>
<dbReference type="Gene3D" id="3.40.30.120">
    <property type="match status" value="1"/>
</dbReference>
<dbReference type="Proteomes" id="UP001501102">
    <property type="component" value="Unassembled WGS sequence"/>
</dbReference>
<evidence type="ECO:0000256" key="7">
    <source>
        <dbReference type="ARBA" id="ARBA00023239"/>
    </source>
</evidence>
<dbReference type="SUPFAM" id="SSF51735">
    <property type="entry name" value="NAD(P)-binding Rossmann-fold domains"/>
    <property type="match status" value="1"/>
</dbReference>
<dbReference type="InterPro" id="IPR002938">
    <property type="entry name" value="FAD-bd"/>
</dbReference>
<feature type="domain" description="FAD-binding" evidence="9">
    <location>
        <begin position="343"/>
        <end position="673"/>
    </location>
</feature>
<evidence type="ECO:0000259" key="9">
    <source>
        <dbReference type="Pfam" id="PF01494"/>
    </source>
</evidence>
<accession>A0ABN3X6C6</accession>
<dbReference type="PRINTS" id="PR00420">
    <property type="entry name" value="RNGMNOXGNASE"/>
</dbReference>
<evidence type="ECO:0000256" key="8">
    <source>
        <dbReference type="RuleBase" id="RU004473"/>
    </source>
</evidence>
<dbReference type="SUPFAM" id="SSF51905">
    <property type="entry name" value="FAD/NAD(P)-binding domain"/>
    <property type="match status" value="1"/>
</dbReference>
<dbReference type="InterPro" id="IPR036291">
    <property type="entry name" value="NAD(P)-bd_dom_sf"/>
</dbReference>
<evidence type="ECO:0000256" key="5">
    <source>
        <dbReference type="ARBA" id="ARBA00016977"/>
    </source>
</evidence>
<dbReference type="Gene3D" id="3.90.25.10">
    <property type="entry name" value="UDP-galactose 4-epimerase, domain 1"/>
    <property type="match status" value="1"/>
</dbReference>
<dbReference type="Pfam" id="PF21274">
    <property type="entry name" value="Rng_hyd_C"/>
    <property type="match status" value="1"/>
</dbReference>
<dbReference type="Gene3D" id="3.30.70.2450">
    <property type="match status" value="1"/>
</dbReference>
<feature type="domain" description="NAD(P)-binding" evidence="10">
    <location>
        <begin position="4"/>
        <end position="302"/>
    </location>
</feature>
<comment type="catalytic activity">
    <reaction evidence="1 8">
        <text>dTDP-alpha-D-glucose = dTDP-4-dehydro-6-deoxy-alpha-D-glucose + H2O</text>
        <dbReference type="Rhea" id="RHEA:17221"/>
        <dbReference type="ChEBI" id="CHEBI:15377"/>
        <dbReference type="ChEBI" id="CHEBI:57477"/>
        <dbReference type="ChEBI" id="CHEBI:57649"/>
        <dbReference type="EC" id="4.2.1.46"/>
    </reaction>
</comment>
<evidence type="ECO:0000256" key="3">
    <source>
        <dbReference type="ARBA" id="ARBA00008178"/>
    </source>
</evidence>
<evidence type="ECO:0000259" key="10">
    <source>
        <dbReference type="Pfam" id="PF16363"/>
    </source>
</evidence>
<evidence type="ECO:0000256" key="2">
    <source>
        <dbReference type="ARBA" id="ARBA00001911"/>
    </source>
</evidence>
<dbReference type="InterPro" id="IPR016040">
    <property type="entry name" value="NAD(P)-bd_dom"/>
</dbReference>
<protein>
    <recommendedName>
        <fullName evidence="5 8">dTDP-glucose 4,6-dehydratase</fullName>
        <ecNumber evidence="4 8">4.2.1.46</ecNumber>
    </recommendedName>
</protein>
<evidence type="ECO:0000256" key="6">
    <source>
        <dbReference type="ARBA" id="ARBA00023027"/>
    </source>
</evidence>
<gene>
    <name evidence="11" type="ORF">GCM10020221_36210</name>
</gene>
<keyword evidence="12" id="KW-1185">Reference proteome</keyword>
<evidence type="ECO:0000313" key="11">
    <source>
        <dbReference type="EMBL" id="GAA2937203.1"/>
    </source>
</evidence>
<dbReference type="EC" id="4.2.1.46" evidence="4 8"/>
<dbReference type="PANTHER" id="PTHR43000">
    <property type="entry name" value="DTDP-D-GLUCOSE 4,6-DEHYDRATASE-RELATED"/>
    <property type="match status" value="1"/>
</dbReference>
<sequence length="840" mass="89669">MRILVTGGAGFIGSHYVRSLLDGTIGSGLPRITVLDRLTYAGDRANLPASHERLDFVHGDVCDPELLDGLLPGHDAVVHFAAESHVDRSVGAGAEFARTNVLGTQTLLEAAVRAGVERVVHVSTDEVYGSVAEGSWTEESPLLPNSPYAATKAGSDLVARSYWRTHGLDVSVTRCSNNYGPRQHPEKLIPRFVTNLLRGEPVPLYGDGRNRREWLHVDDHCRAVHLVLTHGRAGEVYNVGGGDELTNLDLTERLLRLCGADPSLVRHVADRKGHDLRYALDDRKIREELGYAPRVPFDAGLAATVAWYRDNPGRWRRTAEVTGERTAPAVAITDAETADVETTDVVVVGAGPTGLMLAGELRLGGARVVVVERLPEPSGQSRGLGFTARAMEVLDQRGVLPLFGEELETSPEGHFGGLRFDYSVLPGAHFGARGIPQARTEAVLEEWAGGLGADIRRGWELTGLTDLGDAVQATVHTPEGVRRLRCAYLVGCDGGRSPVRTAAGFDFPGTPATREMYLADVAGCAVRPRFLGERLPGGMVMAAPLRDGVDRVIVCPDRAPVRGPGERPGFAEVAAAWRRITGEDIGGGRAEWVSRFTDATRQVTEYRRGRILLAGDAAHVHLPAGGQGLSTGLQDAVNLGWKLAATIQGWAPPGLLDTYHSERHAVGARLLMNTRAQGTLYLGGAETEPLRALFAELLVHPDVRRHLAGVVSGLDIRHPMGTDGHPLAGRRLPPLPLRTAAGTVTTTRLLRSAQGVLLDLADDAGLRAAAAGWKDRVVTVTGTPDADGPLAGAAALLVRPDGYVAWAGGDGDGLSGALRRWFGPPAEGGRALHHDQEDTA</sequence>
<comment type="similarity">
    <text evidence="3 8">Belongs to the NAD(P)-dependent epimerase/dehydratase family. dTDP-glucose dehydratase subfamily.</text>
</comment>
<dbReference type="InterPro" id="IPR005888">
    <property type="entry name" value="dTDP_Gluc_deHydtase"/>
</dbReference>
<dbReference type="Pfam" id="PF01494">
    <property type="entry name" value="FAD_binding_3"/>
    <property type="match status" value="1"/>
</dbReference>
<evidence type="ECO:0000313" key="12">
    <source>
        <dbReference type="Proteomes" id="UP001501102"/>
    </source>
</evidence>
<proteinExistence type="inferred from homology"/>
<comment type="cofactor">
    <cofactor evidence="2 8">
        <name>NAD(+)</name>
        <dbReference type="ChEBI" id="CHEBI:57540"/>
    </cofactor>
</comment>
<dbReference type="Gene3D" id="3.40.50.720">
    <property type="entry name" value="NAD(P)-binding Rossmann-like Domain"/>
    <property type="match status" value="1"/>
</dbReference>
<comment type="caution">
    <text evidence="11">The sequence shown here is derived from an EMBL/GenBank/DDBJ whole genome shotgun (WGS) entry which is preliminary data.</text>
</comment>
<evidence type="ECO:0000256" key="1">
    <source>
        <dbReference type="ARBA" id="ARBA00001539"/>
    </source>
</evidence>
<dbReference type="CDD" id="cd05246">
    <property type="entry name" value="dTDP_GD_SDR_e"/>
    <property type="match status" value="1"/>
</dbReference>
<dbReference type="EMBL" id="BAAAXZ010000136">
    <property type="protein sequence ID" value="GAA2937203.1"/>
    <property type="molecule type" value="Genomic_DNA"/>
</dbReference>
<organism evidence="11 12">
    <name type="scientific">Streptomyces thioluteus</name>
    <dbReference type="NCBI Taxonomy" id="66431"/>
    <lineage>
        <taxon>Bacteria</taxon>
        <taxon>Bacillati</taxon>
        <taxon>Actinomycetota</taxon>
        <taxon>Actinomycetes</taxon>
        <taxon>Kitasatosporales</taxon>
        <taxon>Streptomycetaceae</taxon>
        <taxon>Streptomyces</taxon>
    </lineage>
</organism>
<name>A0ABN3X6C6_STRTU</name>
<dbReference type="Pfam" id="PF16363">
    <property type="entry name" value="GDP_Man_Dehyd"/>
    <property type="match status" value="1"/>
</dbReference>
<dbReference type="NCBIfam" id="TIGR01181">
    <property type="entry name" value="dTDP_gluc_dehyt"/>
    <property type="match status" value="1"/>
</dbReference>
<keyword evidence="6" id="KW-0520">NAD</keyword>
<evidence type="ECO:0000256" key="4">
    <source>
        <dbReference type="ARBA" id="ARBA00011990"/>
    </source>
</evidence>
<dbReference type="InterPro" id="IPR036188">
    <property type="entry name" value="FAD/NAD-bd_sf"/>
</dbReference>